<comment type="similarity">
    <text evidence="3">Belongs to the peptidase M1 family.</text>
</comment>
<evidence type="ECO:0000256" key="8">
    <source>
        <dbReference type="ARBA" id="ARBA00022723"/>
    </source>
</evidence>
<reference evidence="17 18" key="1">
    <citation type="submission" date="2019-12" db="EMBL/GenBank/DDBJ databases">
        <title>Corynebacterium sp. nov., isolated from feces of the Anser Albifrons in China.</title>
        <authorList>
            <person name="Liu Q."/>
        </authorList>
    </citation>
    <scope>NUCLEOTIDE SEQUENCE [LARGE SCALE GENOMIC DNA]</scope>
    <source>
        <strain evidence="17 18">4H37-19</strain>
    </source>
</reference>
<feature type="domain" description="Aminopeptidase N-like N-terminal" evidence="16">
    <location>
        <begin position="95"/>
        <end position="194"/>
    </location>
</feature>
<dbReference type="GO" id="GO:0042277">
    <property type="term" value="F:peptide binding"/>
    <property type="evidence" value="ECO:0007669"/>
    <property type="project" value="TreeGrafter"/>
</dbReference>
<evidence type="ECO:0000256" key="3">
    <source>
        <dbReference type="ARBA" id="ARBA00010136"/>
    </source>
</evidence>
<keyword evidence="6 17" id="KW-0031">Aminopeptidase</keyword>
<dbReference type="InterPro" id="IPR050344">
    <property type="entry name" value="Peptidase_M1_aminopeptidases"/>
</dbReference>
<dbReference type="EMBL" id="CP046884">
    <property type="protein sequence ID" value="QNQ90320.1"/>
    <property type="molecule type" value="Genomic_DNA"/>
</dbReference>
<dbReference type="Proteomes" id="UP000516320">
    <property type="component" value="Chromosome"/>
</dbReference>
<evidence type="ECO:0000256" key="7">
    <source>
        <dbReference type="ARBA" id="ARBA00022670"/>
    </source>
</evidence>
<keyword evidence="8" id="KW-0479">Metal-binding</keyword>
<evidence type="ECO:0000256" key="9">
    <source>
        <dbReference type="ARBA" id="ARBA00022801"/>
    </source>
</evidence>
<dbReference type="PANTHER" id="PTHR11533">
    <property type="entry name" value="PROTEASE M1 ZINC METALLOPROTEASE"/>
    <property type="match status" value="1"/>
</dbReference>
<evidence type="ECO:0000256" key="11">
    <source>
        <dbReference type="ARBA" id="ARBA00023049"/>
    </source>
</evidence>
<evidence type="ECO:0000256" key="5">
    <source>
        <dbReference type="ARBA" id="ARBA00015611"/>
    </source>
</evidence>
<dbReference type="InterPro" id="IPR014782">
    <property type="entry name" value="Peptidase_M1_dom"/>
</dbReference>
<evidence type="ECO:0000256" key="6">
    <source>
        <dbReference type="ARBA" id="ARBA00022438"/>
    </source>
</evidence>
<dbReference type="GO" id="GO:0008270">
    <property type="term" value="F:zinc ion binding"/>
    <property type="evidence" value="ECO:0007669"/>
    <property type="project" value="InterPro"/>
</dbReference>
<organism evidence="17 18">
    <name type="scientific">Corynebacterium poyangense</name>
    <dbReference type="NCBI Taxonomy" id="2684405"/>
    <lineage>
        <taxon>Bacteria</taxon>
        <taxon>Bacillati</taxon>
        <taxon>Actinomycetota</taxon>
        <taxon>Actinomycetes</taxon>
        <taxon>Mycobacteriales</taxon>
        <taxon>Corynebacteriaceae</taxon>
        <taxon>Corynebacterium</taxon>
    </lineage>
</organism>
<dbReference type="GO" id="GO:0005615">
    <property type="term" value="C:extracellular space"/>
    <property type="evidence" value="ECO:0007669"/>
    <property type="project" value="TreeGrafter"/>
</dbReference>
<dbReference type="CDD" id="cd09602">
    <property type="entry name" value="M1_APN"/>
    <property type="match status" value="1"/>
</dbReference>
<dbReference type="InterPro" id="IPR012778">
    <property type="entry name" value="Pept_M1_aminopeptidase"/>
</dbReference>
<dbReference type="GO" id="GO:0005737">
    <property type="term" value="C:cytoplasm"/>
    <property type="evidence" value="ECO:0007669"/>
    <property type="project" value="TreeGrafter"/>
</dbReference>
<comment type="cofactor">
    <cofactor evidence="2">
        <name>Zn(2+)</name>
        <dbReference type="ChEBI" id="CHEBI:29105"/>
    </cofactor>
</comment>
<dbReference type="InterPro" id="IPR045357">
    <property type="entry name" value="Aminopeptidase_N-like_N"/>
</dbReference>
<dbReference type="SUPFAM" id="SSF55486">
    <property type="entry name" value="Metalloproteases ('zincins'), catalytic domain"/>
    <property type="match status" value="1"/>
</dbReference>
<feature type="domain" description="Peptidase M1 membrane alanine aminopeptidase" evidence="14">
    <location>
        <begin position="242"/>
        <end position="449"/>
    </location>
</feature>
<dbReference type="KEGG" id="cpoy:GP475_06465"/>
<dbReference type="InterPro" id="IPR042097">
    <property type="entry name" value="Aminopeptidase_N-like_N_sf"/>
</dbReference>
<evidence type="ECO:0000256" key="13">
    <source>
        <dbReference type="ARBA" id="ARBA00031533"/>
    </source>
</evidence>
<dbReference type="InterPro" id="IPR027268">
    <property type="entry name" value="Peptidase_M4/M1_CTD_sf"/>
</dbReference>
<evidence type="ECO:0000256" key="1">
    <source>
        <dbReference type="ARBA" id="ARBA00000098"/>
    </source>
</evidence>
<dbReference type="SUPFAM" id="SSF63737">
    <property type="entry name" value="Leukotriene A4 hydrolase N-terminal domain"/>
    <property type="match status" value="1"/>
</dbReference>
<dbReference type="GO" id="GO:0016020">
    <property type="term" value="C:membrane"/>
    <property type="evidence" value="ECO:0007669"/>
    <property type="project" value="TreeGrafter"/>
</dbReference>
<dbReference type="GO" id="GO:0016285">
    <property type="term" value="F:alanyl aminopeptidase activity"/>
    <property type="evidence" value="ECO:0007669"/>
    <property type="project" value="UniProtKB-EC"/>
</dbReference>
<dbReference type="EC" id="3.4.11.2" evidence="4"/>
<dbReference type="GO" id="GO:0043171">
    <property type="term" value="P:peptide catabolic process"/>
    <property type="evidence" value="ECO:0007669"/>
    <property type="project" value="TreeGrafter"/>
</dbReference>
<feature type="domain" description="ERAP1-like C-terminal" evidence="15">
    <location>
        <begin position="526"/>
        <end position="838"/>
    </location>
</feature>
<evidence type="ECO:0000256" key="4">
    <source>
        <dbReference type="ARBA" id="ARBA00012564"/>
    </source>
</evidence>
<keyword evidence="18" id="KW-1185">Reference proteome</keyword>
<accession>A0A7H0SP45</accession>
<dbReference type="InterPro" id="IPR001930">
    <property type="entry name" value="Peptidase_M1"/>
</dbReference>
<keyword evidence="11" id="KW-0482">Metalloprotease</keyword>
<dbReference type="GO" id="GO:0006508">
    <property type="term" value="P:proteolysis"/>
    <property type="evidence" value="ECO:0007669"/>
    <property type="project" value="UniProtKB-KW"/>
</dbReference>
<evidence type="ECO:0000259" key="14">
    <source>
        <dbReference type="Pfam" id="PF01433"/>
    </source>
</evidence>
<sequence length="850" mass="96294">MVATMSESTISRAECENRTQNIHDLSLQLHLDLHRAAEGDDFFPVHATWKFSSEASSTHLDYLGKLSELWINGQRQDPHAAHSEGRIHLENLRVGQVNEIEIQGLSRYSRTGQGLHRFHDGDDTYLYSHCEPSDARRIFPCFEQPDLKARVSLSISAPTTWRVFANANPLRQEDLDRGRRRTYFDSTPPLSSYLTAFAAGPYVGEQTTWHDQRSGNTIEVGVWCRHSMREYLDAEDFLTLTTGGLSWFCDLFDSAYPWQRYDSILVPEYNIGAMENPGLVTFTEKFIFRDDPTDAERAARANTVLHEMSHMWFGDYVTPQWWDDLWLKESFAEYMGSAASCATTQHTDAWVNFAGIRTAWAIEQDELSTTHPIAADIPDVDAARQNFDGITYAKGAAVLRQLVHFVGDDVFQEATRNYFRDHAYGTATFADFIHHLSEASGKDLGQWVYLWLQTTGVDQLTTTCEGSSVVIHNHGTPQRPHRLDLSVFHNYKGILQPLHRVDVELNGSETRIDTGLDSEQLEQSLLVVNDQAYSYCLAQPRAQDLALLDQSLSTIEDDLTRTVLWQQLWNLVRQGLLAPRHYVNMVSVHAWAERNATTLSTIVDNTRIAVEKYLAREHQDKVRRILARNLRDLLSEAVPGSDSQRIFLTGYISALGAVDAEDSPARLRALLDPAVLPDLARGPKLRWDIVCALRSLGVFGEAELAEEVQRDNTLNGKVRHLQATYCEPGRRKELLSRLTEPGELSNDELRAGLAAWNMPGAAAAEERTRVLGVENYLNHVSTWWETHPMEMANFIVRGLYPAEDQDGVAKVDQWLKTHPDIPRALQRALVESTDRARRAVMIQHAYPEGE</sequence>
<evidence type="ECO:0000313" key="18">
    <source>
        <dbReference type="Proteomes" id="UP000516320"/>
    </source>
</evidence>
<keyword evidence="7" id="KW-0645">Protease</keyword>
<dbReference type="Pfam" id="PF01433">
    <property type="entry name" value="Peptidase_M1"/>
    <property type="match status" value="1"/>
</dbReference>
<gene>
    <name evidence="17" type="primary">pepN</name>
    <name evidence="17" type="ORF">GP475_06465</name>
</gene>
<keyword evidence="9 17" id="KW-0378">Hydrolase</keyword>
<evidence type="ECO:0000256" key="12">
    <source>
        <dbReference type="ARBA" id="ARBA00029811"/>
    </source>
</evidence>
<protein>
    <recommendedName>
        <fullName evidence="5">Aminopeptidase N</fullName>
        <ecNumber evidence="4">3.4.11.2</ecNumber>
    </recommendedName>
    <alternativeName>
        <fullName evidence="12">Alanine aminopeptidase</fullName>
    </alternativeName>
    <alternativeName>
        <fullName evidence="13">Lysyl aminopeptidase</fullName>
    </alternativeName>
</protein>
<dbReference type="NCBIfam" id="TIGR02412">
    <property type="entry name" value="pepN_strep_liv"/>
    <property type="match status" value="1"/>
</dbReference>
<dbReference type="Pfam" id="PF17900">
    <property type="entry name" value="Peptidase_M1_N"/>
    <property type="match status" value="1"/>
</dbReference>
<dbReference type="InterPro" id="IPR024571">
    <property type="entry name" value="ERAP1-like_C_dom"/>
</dbReference>
<dbReference type="PRINTS" id="PR00756">
    <property type="entry name" value="ALADIPTASE"/>
</dbReference>
<name>A0A7H0SP45_9CORY</name>
<evidence type="ECO:0000256" key="10">
    <source>
        <dbReference type="ARBA" id="ARBA00022833"/>
    </source>
</evidence>
<evidence type="ECO:0000259" key="15">
    <source>
        <dbReference type="Pfam" id="PF11838"/>
    </source>
</evidence>
<dbReference type="Gene3D" id="2.60.40.1730">
    <property type="entry name" value="tricorn interacting facor f3 domain"/>
    <property type="match status" value="1"/>
</dbReference>
<dbReference type="GO" id="GO:0070006">
    <property type="term" value="F:metalloaminopeptidase activity"/>
    <property type="evidence" value="ECO:0007669"/>
    <property type="project" value="TreeGrafter"/>
</dbReference>
<evidence type="ECO:0000256" key="2">
    <source>
        <dbReference type="ARBA" id="ARBA00001947"/>
    </source>
</evidence>
<comment type="catalytic activity">
    <reaction evidence="1">
        <text>Release of an N-terminal amino acid, Xaa-|-Yaa- from a peptide, amide or arylamide. Xaa is preferably Ala, but may be most amino acids including Pro (slow action). When a terminal hydrophobic residue is followed by a prolyl residue, the two may be released as an intact Xaa-Pro dipeptide.</text>
        <dbReference type="EC" id="3.4.11.2"/>
    </reaction>
</comment>
<dbReference type="AlphaFoldDB" id="A0A7H0SP45"/>
<keyword evidence="10" id="KW-0862">Zinc</keyword>
<evidence type="ECO:0000259" key="16">
    <source>
        <dbReference type="Pfam" id="PF17900"/>
    </source>
</evidence>
<dbReference type="Gene3D" id="1.10.390.10">
    <property type="entry name" value="Neutral Protease Domain 2"/>
    <property type="match status" value="1"/>
</dbReference>
<dbReference type="Pfam" id="PF11838">
    <property type="entry name" value="ERAP1_C"/>
    <property type="match status" value="1"/>
</dbReference>
<evidence type="ECO:0000313" key="17">
    <source>
        <dbReference type="EMBL" id="QNQ90320.1"/>
    </source>
</evidence>
<proteinExistence type="inferred from homology"/>
<dbReference type="PANTHER" id="PTHR11533:SF174">
    <property type="entry name" value="PUROMYCIN-SENSITIVE AMINOPEPTIDASE-RELATED"/>
    <property type="match status" value="1"/>
</dbReference>